<dbReference type="SUPFAM" id="SSF49785">
    <property type="entry name" value="Galactose-binding domain-like"/>
    <property type="match status" value="1"/>
</dbReference>
<dbReference type="InterPro" id="IPR008979">
    <property type="entry name" value="Galactose-bd-like_sf"/>
</dbReference>
<dbReference type="AlphaFoldDB" id="A0A4R3KND4"/>
<dbReference type="PROSITE" id="PS51257">
    <property type="entry name" value="PROKAR_LIPOPROTEIN"/>
    <property type="match status" value="1"/>
</dbReference>
<gene>
    <name evidence="2" type="ORF">EDD80_11176</name>
</gene>
<dbReference type="Pfam" id="PF16389">
    <property type="entry name" value="DUF4998"/>
    <property type="match status" value="1"/>
</dbReference>
<protein>
    <submittedName>
        <fullName evidence="2">F5/8 type C domain-containing protein</fullName>
    </submittedName>
</protein>
<comment type="caution">
    <text evidence="2">The sequence shown here is derived from an EMBL/GenBank/DDBJ whole genome shotgun (WGS) entry which is preliminary data.</text>
</comment>
<dbReference type="Proteomes" id="UP000295807">
    <property type="component" value="Unassembled WGS sequence"/>
</dbReference>
<keyword evidence="3" id="KW-1185">Reference proteome</keyword>
<sequence length="391" mass="43589">MQEIMKFHPYKTAFRCLGLALAAWGLTACSEMDDTYDDFLEGGEIIYVQGADSLRIHPGYNRIQLSWLALSDPTVTKAKIYWNNRRDSLEIPVQKTAGVDTMNVMIENLEERIYSFEIYTYDNEGHSSVPTVGTGESFGDKYKNSLLPRLTMSALYAEETDTLEIIWGPVDPTAIAAELAYTDTLGNPRILVLPTEQTGDDTTWITDYDHSAEGRFRLRSVYLPHPMSIDTFYTEAKDIKVYGPPTPFDRTGWVATASSYDGRNGRTDRLPGATLDGVNTTGSIWVNQISPQTEYPHWIAVDMGEVKTETAGVWLGIPAARSDIPSLVDISISDDGENWTIMGRYTVINQAGVQYFDFPALQDTRYFRVDCLESAGGNVNVVLGEIGAFSR</sequence>
<proteinExistence type="predicted"/>
<reference evidence="2 3" key="1">
    <citation type="submission" date="2019-03" db="EMBL/GenBank/DDBJ databases">
        <title>Genomic Encyclopedia of Type Strains, Phase IV (KMG-IV): sequencing the most valuable type-strain genomes for metagenomic binning, comparative biology and taxonomic classification.</title>
        <authorList>
            <person name="Goeker M."/>
        </authorList>
    </citation>
    <scope>NUCLEOTIDE SEQUENCE [LARGE SCALE GENOMIC DNA]</scope>
    <source>
        <strain evidence="2 3">DSM 21100</strain>
    </source>
</reference>
<dbReference type="OrthoDB" id="1043438at2"/>
<evidence type="ECO:0000313" key="2">
    <source>
        <dbReference type="EMBL" id="TCS85674.1"/>
    </source>
</evidence>
<feature type="domain" description="F5/8 type C" evidence="1">
    <location>
        <begin position="234"/>
        <end position="388"/>
    </location>
</feature>
<dbReference type="PROSITE" id="PS50022">
    <property type="entry name" value="FA58C_3"/>
    <property type="match status" value="1"/>
</dbReference>
<evidence type="ECO:0000259" key="1">
    <source>
        <dbReference type="PROSITE" id="PS50022"/>
    </source>
</evidence>
<dbReference type="Gene3D" id="2.60.120.260">
    <property type="entry name" value="Galactose-binding domain-like"/>
    <property type="match status" value="1"/>
</dbReference>
<dbReference type="Pfam" id="PF00754">
    <property type="entry name" value="F5_F8_type_C"/>
    <property type="match status" value="1"/>
</dbReference>
<organism evidence="2 3">
    <name type="scientific">Anseongella ginsenosidimutans</name>
    <dbReference type="NCBI Taxonomy" id="496056"/>
    <lineage>
        <taxon>Bacteria</taxon>
        <taxon>Pseudomonadati</taxon>
        <taxon>Bacteroidota</taxon>
        <taxon>Sphingobacteriia</taxon>
        <taxon>Sphingobacteriales</taxon>
        <taxon>Sphingobacteriaceae</taxon>
        <taxon>Anseongella</taxon>
    </lineage>
</organism>
<dbReference type="InterPro" id="IPR000421">
    <property type="entry name" value="FA58C"/>
</dbReference>
<evidence type="ECO:0000313" key="3">
    <source>
        <dbReference type="Proteomes" id="UP000295807"/>
    </source>
</evidence>
<dbReference type="EMBL" id="SMAD01000011">
    <property type="protein sequence ID" value="TCS85674.1"/>
    <property type="molecule type" value="Genomic_DNA"/>
</dbReference>
<accession>A0A4R3KND4</accession>
<name>A0A4R3KND4_9SPHI</name>